<dbReference type="GO" id="GO:0004789">
    <property type="term" value="F:thiamine-phosphate diphosphorylase activity"/>
    <property type="evidence" value="ECO:0007669"/>
    <property type="project" value="TreeGrafter"/>
</dbReference>
<dbReference type="GO" id="GO:0009228">
    <property type="term" value="P:thiamine biosynthetic process"/>
    <property type="evidence" value="ECO:0007669"/>
    <property type="project" value="UniProtKB-KW"/>
</dbReference>
<dbReference type="PANTHER" id="PTHR20857:SF15">
    <property type="entry name" value="THIAMINE-PHOSPHATE SYNTHASE"/>
    <property type="match status" value="1"/>
</dbReference>
<keyword evidence="2" id="KW-0784">Thiamine biosynthesis</keyword>
<dbReference type="Pfam" id="PF02581">
    <property type="entry name" value="TMP-TENI"/>
    <property type="match status" value="1"/>
</dbReference>
<comment type="pathway">
    <text evidence="1">Cofactor biosynthesis; thiamine diphosphate biosynthesis.</text>
</comment>
<proteinExistence type="predicted"/>
<gene>
    <name evidence="4" type="ORF">FXV77_10225</name>
</gene>
<accession>A0A5D4H8P1</accession>
<dbReference type="RefSeq" id="WP_148919131.1">
    <property type="nucleotide sequence ID" value="NZ_VTAV01000005.1"/>
</dbReference>
<evidence type="ECO:0000259" key="3">
    <source>
        <dbReference type="Pfam" id="PF02581"/>
    </source>
</evidence>
<dbReference type="AlphaFoldDB" id="A0A5D4H8P1"/>
<dbReference type="GO" id="GO:0005737">
    <property type="term" value="C:cytoplasm"/>
    <property type="evidence" value="ECO:0007669"/>
    <property type="project" value="TreeGrafter"/>
</dbReference>
<evidence type="ECO:0000256" key="1">
    <source>
        <dbReference type="ARBA" id="ARBA00004948"/>
    </source>
</evidence>
<feature type="domain" description="Thiamine phosphate synthase/TenI" evidence="3">
    <location>
        <begin position="7"/>
        <end position="175"/>
    </location>
</feature>
<organism evidence="4 5">
    <name type="scientific">Sphingobacterium phlebotomi</name>
    <dbReference type="NCBI Taxonomy" id="2605433"/>
    <lineage>
        <taxon>Bacteria</taxon>
        <taxon>Pseudomonadati</taxon>
        <taxon>Bacteroidota</taxon>
        <taxon>Sphingobacteriia</taxon>
        <taxon>Sphingobacteriales</taxon>
        <taxon>Sphingobacteriaceae</taxon>
        <taxon>Sphingobacterium</taxon>
    </lineage>
</organism>
<dbReference type="Proteomes" id="UP000322362">
    <property type="component" value="Unassembled WGS sequence"/>
</dbReference>
<dbReference type="InterPro" id="IPR036206">
    <property type="entry name" value="ThiamineP_synth_sf"/>
</dbReference>
<dbReference type="EMBL" id="VTAV01000005">
    <property type="protein sequence ID" value="TYR36279.1"/>
    <property type="molecule type" value="Genomic_DNA"/>
</dbReference>
<reference evidence="4 5" key="1">
    <citation type="submission" date="2019-08" db="EMBL/GenBank/DDBJ databases">
        <title>Phlebobacter frassis gen. nov. sp. nov., a new member of family Sphingobacteriaceae isolated from sand fly rearing media.</title>
        <authorList>
            <person name="Kakumanu M.L."/>
            <person name="Marayati B.F."/>
            <person name="Wada-Katsumata A."/>
            <person name="Wasserberg G."/>
            <person name="Schal C."/>
            <person name="Apperson C.S."/>
            <person name="Ponnusamy L."/>
        </authorList>
    </citation>
    <scope>NUCLEOTIDE SEQUENCE [LARGE SCALE GENOMIC DNA]</scope>
    <source>
        <strain evidence="4 5">SSI9</strain>
    </source>
</reference>
<sequence>MMMLLSPEQPVAHESAVVNTIFDRGLSLFHIRKYQLTDVEMAAYVDAIDPDYRKQVVLHSHFHLANELGIERLHVREEDRKQNRQEAFMTGFTLSTSVHTIAIFNTLTAIWDYAFLSPVFSSISKKGYGMTHTVLDELHLRCNPHVQLVGLGGIDEQNYTQVFTAGADAIALLGAVWNSPQPVQVFDTINKDIHTKIHHDTK</sequence>
<comment type="caution">
    <text evidence="4">The sequence shown here is derived from an EMBL/GenBank/DDBJ whole genome shotgun (WGS) entry which is preliminary data.</text>
</comment>
<dbReference type="SUPFAM" id="SSF51391">
    <property type="entry name" value="Thiamin phosphate synthase"/>
    <property type="match status" value="1"/>
</dbReference>
<dbReference type="Gene3D" id="3.20.20.70">
    <property type="entry name" value="Aldolase class I"/>
    <property type="match status" value="1"/>
</dbReference>
<protein>
    <submittedName>
        <fullName evidence="4">Thiamine phosphate synthase</fullName>
    </submittedName>
</protein>
<keyword evidence="5" id="KW-1185">Reference proteome</keyword>
<evidence type="ECO:0000256" key="2">
    <source>
        <dbReference type="ARBA" id="ARBA00022977"/>
    </source>
</evidence>
<dbReference type="PANTHER" id="PTHR20857">
    <property type="entry name" value="THIAMINE-PHOSPHATE PYROPHOSPHORYLASE"/>
    <property type="match status" value="1"/>
</dbReference>
<dbReference type="InterPro" id="IPR013785">
    <property type="entry name" value="Aldolase_TIM"/>
</dbReference>
<name>A0A5D4H8P1_9SPHI</name>
<evidence type="ECO:0000313" key="5">
    <source>
        <dbReference type="Proteomes" id="UP000322362"/>
    </source>
</evidence>
<evidence type="ECO:0000313" key="4">
    <source>
        <dbReference type="EMBL" id="TYR36279.1"/>
    </source>
</evidence>
<dbReference type="InterPro" id="IPR022998">
    <property type="entry name" value="ThiamineP_synth_TenI"/>
</dbReference>
<dbReference type="CDD" id="cd00564">
    <property type="entry name" value="TMP_TenI"/>
    <property type="match status" value="1"/>
</dbReference>